<dbReference type="HOGENOM" id="CLU_093826_1_0_9"/>
<dbReference type="InterPro" id="IPR010178">
    <property type="entry name" value="Lit"/>
</dbReference>
<keyword evidence="3" id="KW-1185">Reference proteome</keyword>
<organism evidence="2 3">
    <name type="scientific">Catonella morbi ATCC 51271</name>
    <dbReference type="NCBI Taxonomy" id="592026"/>
    <lineage>
        <taxon>Bacteria</taxon>
        <taxon>Bacillati</taxon>
        <taxon>Bacillota</taxon>
        <taxon>Clostridia</taxon>
        <taxon>Lachnospirales</taxon>
        <taxon>Lachnospiraceae</taxon>
        <taxon>Catonella</taxon>
    </lineage>
</organism>
<dbReference type="Pfam" id="PF07314">
    <property type="entry name" value="Lit"/>
    <property type="match status" value="1"/>
</dbReference>
<dbReference type="EMBL" id="ACIL03000017">
    <property type="protein sequence ID" value="ESL02087.1"/>
    <property type="molecule type" value="Genomic_DNA"/>
</dbReference>
<feature type="transmembrane region" description="Helical" evidence="1">
    <location>
        <begin position="182"/>
        <end position="206"/>
    </location>
</feature>
<keyword evidence="1" id="KW-0812">Transmembrane</keyword>
<evidence type="ECO:0000256" key="1">
    <source>
        <dbReference type="SAM" id="Phobius"/>
    </source>
</evidence>
<protein>
    <submittedName>
        <fullName evidence="2">TIGR01906 family protein</fullName>
    </submittedName>
</protein>
<proteinExistence type="predicted"/>
<reference evidence="2 3" key="1">
    <citation type="submission" date="2013-06" db="EMBL/GenBank/DDBJ databases">
        <authorList>
            <person name="Weinstock G."/>
            <person name="Sodergren E."/>
            <person name="Clifton S."/>
            <person name="Fulton L."/>
            <person name="Fulton B."/>
            <person name="Courtney L."/>
            <person name="Fronick C."/>
            <person name="Harrison M."/>
            <person name="Strong C."/>
            <person name="Farmer C."/>
            <person name="Delahaunty K."/>
            <person name="Markovic C."/>
            <person name="Hall O."/>
            <person name="Minx P."/>
            <person name="Tomlinson C."/>
            <person name="Mitreva M."/>
            <person name="Nelson J."/>
            <person name="Hou S."/>
            <person name="Wollam A."/>
            <person name="Pepin K.H."/>
            <person name="Johnson M."/>
            <person name="Bhonagiri V."/>
            <person name="Nash W.E."/>
            <person name="Warren W."/>
            <person name="Chinwalla A."/>
            <person name="Mardis E.R."/>
            <person name="Wilson R.K."/>
        </authorList>
    </citation>
    <scope>NUCLEOTIDE SEQUENCE [LARGE SCALE GENOMIC DNA]</scope>
    <source>
        <strain evidence="2 3">ATCC 51271</strain>
    </source>
</reference>
<feature type="transmembrane region" description="Helical" evidence="1">
    <location>
        <begin position="93"/>
        <end position="116"/>
    </location>
</feature>
<gene>
    <name evidence="2" type="ORF">GCWU0000282_002906</name>
</gene>
<feature type="transmembrane region" description="Helical" evidence="1">
    <location>
        <begin position="125"/>
        <end position="148"/>
    </location>
</feature>
<dbReference type="RefSeq" id="WP_023355749.1">
    <property type="nucleotide sequence ID" value="NZ_KI535370.1"/>
</dbReference>
<dbReference type="AlphaFoldDB" id="V2Y205"/>
<dbReference type="STRING" id="592026.GCWU0000282_002906"/>
<evidence type="ECO:0000313" key="3">
    <source>
        <dbReference type="Proteomes" id="UP000018227"/>
    </source>
</evidence>
<dbReference type="Proteomes" id="UP000018227">
    <property type="component" value="Unassembled WGS sequence"/>
</dbReference>
<dbReference type="eggNOG" id="COG4478">
    <property type="taxonomic scope" value="Bacteria"/>
</dbReference>
<comment type="caution">
    <text evidence="2">The sequence shown here is derived from an EMBL/GenBank/DDBJ whole genome shotgun (WGS) entry which is preliminary data.</text>
</comment>
<keyword evidence="1" id="KW-0472">Membrane</keyword>
<sequence>MKTCFKPIFSVFISLLLMLVSVAFSATAVLYFRPLYYGMINKFVGKNNLSFNQIKENYDVLIDYNSFWGPDKLKFPYLPSSENALTHFEEVKAIFLEFQIILIIGLIATVILIFLYKKLYRSCEYLLVGGLITIIIPFTLAVFIYANFNKVFVAFHKLAFNNDFWIFNYKTDPIITFLPENFFMLCAIAIVVLVFLLGIIMLFIYCKKIKKQ</sequence>
<name>V2Y205_9FIRM</name>
<dbReference type="NCBIfam" id="TIGR01906">
    <property type="entry name" value="integ_TIGR01906"/>
    <property type="match status" value="1"/>
</dbReference>
<dbReference type="OrthoDB" id="9813051at2"/>
<keyword evidence="1" id="KW-1133">Transmembrane helix</keyword>
<evidence type="ECO:0000313" key="2">
    <source>
        <dbReference type="EMBL" id="ESL02087.1"/>
    </source>
</evidence>
<accession>V2Y205</accession>